<dbReference type="AlphaFoldDB" id="A0A803MUD1"/>
<sequence length="99" mass="10972">MLTMISSAFQKPFARNALSGQVQQLMEVYTEHEEDDSDGHEGVVGPELEEQSAAMAMDVDDVDPLEVFGENLMAPDNFKLADADFCNCFSDDFDDTDIN</sequence>
<reference evidence="1" key="1">
    <citation type="journal article" date="2017" name="Nature">
        <title>The genome of Chenopodium quinoa.</title>
        <authorList>
            <person name="Jarvis D.E."/>
            <person name="Ho Y.S."/>
            <person name="Lightfoot D.J."/>
            <person name="Schmoeckel S.M."/>
            <person name="Li B."/>
            <person name="Borm T.J.A."/>
            <person name="Ohyanagi H."/>
            <person name="Mineta K."/>
            <person name="Michell C.T."/>
            <person name="Saber N."/>
            <person name="Kharbatia N.M."/>
            <person name="Rupper R.R."/>
            <person name="Sharp A.R."/>
            <person name="Dally N."/>
            <person name="Boughton B.A."/>
            <person name="Woo Y.H."/>
            <person name="Gao G."/>
            <person name="Schijlen E.G.W.M."/>
            <person name="Guo X."/>
            <person name="Momin A.A."/>
            <person name="Negrao S."/>
            <person name="Al-Babili S."/>
            <person name="Gehring C."/>
            <person name="Roessner U."/>
            <person name="Jung C."/>
            <person name="Murphy K."/>
            <person name="Arold S.T."/>
            <person name="Gojobori T."/>
            <person name="van der Linden C.G."/>
            <person name="van Loo E.N."/>
            <person name="Jellen E.N."/>
            <person name="Maughan P.J."/>
            <person name="Tester M."/>
        </authorList>
    </citation>
    <scope>NUCLEOTIDE SEQUENCE [LARGE SCALE GENOMIC DNA]</scope>
    <source>
        <strain evidence="1">cv. PI 614886</strain>
    </source>
</reference>
<keyword evidence="2" id="KW-1185">Reference proteome</keyword>
<protein>
    <recommendedName>
        <fullName evidence="3">Small acidic protein 1</fullName>
    </recommendedName>
</protein>
<organism evidence="1 2">
    <name type="scientific">Chenopodium quinoa</name>
    <name type="common">Quinoa</name>
    <dbReference type="NCBI Taxonomy" id="63459"/>
    <lineage>
        <taxon>Eukaryota</taxon>
        <taxon>Viridiplantae</taxon>
        <taxon>Streptophyta</taxon>
        <taxon>Embryophyta</taxon>
        <taxon>Tracheophyta</taxon>
        <taxon>Spermatophyta</taxon>
        <taxon>Magnoliopsida</taxon>
        <taxon>eudicotyledons</taxon>
        <taxon>Gunneridae</taxon>
        <taxon>Pentapetalae</taxon>
        <taxon>Caryophyllales</taxon>
        <taxon>Chenopodiaceae</taxon>
        <taxon>Chenopodioideae</taxon>
        <taxon>Atripliceae</taxon>
        <taxon>Chenopodium</taxon>
    </lineage>
</organism>
<proteinExistence type="predicted"/>
<evidence type="ECO:0000313" key="1">
    <source>
        <dbReference type="EnsemblPlants" id="AUR62035353-RA:cds"/>
    </source>
</evidence>
<evidence type="ECO:0008006" key="3">
    <source>
        <dbReference type="Google" id="ProtNLM"/>
    </source>
</evidence>
<dbReference type="EnsemblPlants" id="AUR62035353-RA">
    <property type="protein sequence ID" value="AUR62035353-RA:cds"/>
    <property type="gene ID" value="AUR62035353"/>
</dbReference>
<accession>A0A803MUD1</accession>
<reference evidence="1" key="2">
    <citation type="submission" date="2021-03" db="UniProtKB">
        <authorList>
            <consortium name="EnsemblPlants"/>
        </authorList>
    </citation>
    <scope>IDENTIFICATION</scope>
</reference>
<name>A0A803MUD1_CHEQI</name>
<evidence type="ECO:0000313" key="2">
    <source>
        <dbReference type="Proteomes" id="UP000596660"/>
    </source>
</evidence>
<dbReference type="Gramene" id="AUR62035353-RA">
    <property type="protein sequence ID" value="AUR62035353-RA:cds"/>
    <property type="gene ID" value="AUR62035353"/>
</dbReference>
<dbReference type="Proteomes" id="UP000596660">
    <property type="component" value="Unplaced"/>
</dbReference>